<keyword evidence="4" id="KW-0975">Bacterial flagellum</keyword>
<dbReference type="NCBIfam" id="TIGR02550">
    <property type="entry name" value="flagell_flgL"/>
    <property type="match status" value="1"/>
</dbReference>
<evidence type="ECO:0000256" key="2">
    <source>
        <dbReference type="ARBA" id="ARBA00004613"/>
    </source>
</evidence>
<dbReference type="Pfam" id="PF21158">
    <property type="entry name" value="flgK_1st_1"/>
    <property type="match status" value="1"/>
</dbReference>
<evidence type="ECO:0000313" key="8">
    <source>
        <dbReference type="EMBL" id="QBI00189.1"/>
    </source>
</evidence>
<dbReference type="AlphaFoldDB" id="A0A411WU80"/>
<dbReference type="Proteomes" id="UP000628442">
    <property type="component" value="Unassembled WGS sequence"/>
</dbReference>
<evidence type="ECO:0000259" key="5">
    <source>
        <dbReference type="Pfam" id="PF00669"/>
    </source>
</evidence>
<name>A0A411WU80_9BURK</name>
<comment type="similarity">
    <text evidence="3">Belongs to the bacterial flagellin family.</text>
</comment>
<evidence type="ECO:0000259" key="6">
    <source>
        <dbReference type="Pfam" id="PF21158"/>
    </source>
</evidence>
<feature type="domain" description="Flagellin N-terminal" evidence="5">
    <location>
        <begin position="5"/>
        <end position="143"/>
    </location>
</feature>
<dbReference type="InterPro" id="IPR001029">
    <property type="entry name" value="Flagellin_N"/>
</dbReference>
<evidence type="ECO:0000313" key="9">
    <source>
        <dbReference type="Proteomes" id="UP000292307"/>
    </source>
</evidence>
<feature type="domain" description="Flagellar hook-associated protein 1 D2-like" evidence="6">
    <location>
        <begin position="214"/>
        <end position="288"/>
    </location>
</feature>
<proteinExistence type="inferred from homology"/>
<organism evidence="7 10">
    <name type="scientific">Pseudoduganella albidiflava</name>
    <dbReference type="NCBI Taxonomy" id="321983"/>
    <lineage>
        <taxon>Bacteria</taxon>
        <taxon>Pseudomonadati</taxon>
        <taxon>Pseudomonadota</taxon>
        <taxon>Betaproteobacteria</taxon>
        <taxon>Burkholderiales</taxon>
        <taxon>Oxalobacteraceae</taxon>
        <taxon>Telluria group</taxon>
        <taxon>Pseudoduganella</taxon>
    </lineage>
</organism>
<dbReference type="InterPro" id="IPR013384">
    <property type="entry name" value="Flagell_FlgL"/>
</dbReference>
<sequence>MAIRISTQTMYDRNVSQLANLQGNMLRTQMQLSTDRRVLTPADDPVASARALEVTQAQQLNDQYELNRQNANASLTQVGTAMETVSDIMEAALASVVQAGNPGLSQSDRDAIAVELEGQLNDLLGQANTADGTGGYLFSGFKTNTQPFALTSTGATYFGDQGQRELQVGSGRQMAISASGSQIFEQNITGNGTFQTQADPGNAARGGTGIISPGSVVDASALTGANYSINFTKDATTGLVQYSVTNTTDGTEAVPATDFKAGEPITFDGITFDIAGAPADGDIFTIEPSKNQSVFTTMRDVITALRNAGTGPTAGAQLTNALNTANQNLQNAQDNALSVTASVGARQNELDSLDDSGSAMDIQYIDQITNLVGLTARGQIEAVSLFQQQTTSLTAAQQTFRAATQLSLFNYI</sequence>
<dbReference type="Gene3D" id="1.20.1330.10">
    <property type="entry name" value="f41 fragment of flagellin, N-terminal domain"/>
    <property type="match status" value="1"/>
</dbReference>
<dbReference type="GO" id="GO:0009424">
    <property type="term" value="C:bacterial-type flagellum hook"/>
    <property type="evidence" value="ECO:0007669"/>
    <property type="project" value="InterPro"/>
</dbReference>
<keyword evidence="9" id="KW-1185">Reference proteome</keyword>
<evidence type="ECO:0000313" key="7">
    <source>
        <dbReference type="EMBL" id="GGY66516.1"/>
    </source>
</evidence>
<dbReference type="GO" id="GO:0005198">
    <property type="term" value="F:structural molecule activity"/>
    <property type="evidence" value="ECO:0007669"/>
    <property type="project" value="InterPro"/>
</dbReference>
<evidence type="ECO:0000256" key="1">
    <source>
        <dbReference type="ARBA" id="ARBA00004365"/>
    </source>
</evidence>
<reference evidence="7" key="1">
    <citation type="journal article" date="2014" name="Int. J. Syst. Evol. Microbiol.">
        <title>Complete genome sequence of Corynebacterium casei LMG S-19264T (=DSM 44701T), isolated from a smear-ripened cheese.</title>
        <authorList>
            <consortium name="US DOE Joint Genome Institute (JGI-PGF)"/>
            <person name="Walter F."/>
            <person name="Albersmeier A."/>
            <person name="Kalinowski J."/>
            <person name="Ruckert C."/>
        </authorList>
    </citation>
    <scope>NUCLEOTIDE SEQUENCE</scope>
    <source>
        <strain evidence="7">KCTC 12343</strain>
    </source>
</reference>
<comment type="subcellular location">
    <subcellularLocation>
        <location evidence="1">Bacterial flagellum</location>
    </subcellularLocation>
    <subcellularLocation>
        <location evidence="2">Secreted</location>
    </subcellularLocation>
</comment>
<dbReference type="PANTHER" id="PTHR42792">
    <property type="entry name" value="FLAGELLIN"/>
    <property type="match status" value="1"/>
</dbReference>
<dbReference type="InterPro" id="IPR049119">
    <property type="entry name" value="FlgK_D2-like"/>
</dbReference>
<reference evidence="8 9" key="2">
    <citation type="submission" date="2019-02" db="EMBL/GenBank/DDBJ databases">
        <title>Draft Genome Sequences of Six Type Strains of the Genus Massilia.</title>
        <authorList>
            <person name="Miess H."/>
            <person name="Frediansyhah A."/>
            <person name="Gross H."/>
        </authorList>
    </citation>
    <scope>NUCLEOTIDE SEQUENCE [LARGE SCALE GENOMIC DNA]</scope>
    <source>
        <strain evidence="8 9">DSM 17472</strain>
    </source>
</reference>
<dbReference type="EMBL" id="CP036401">
    <property type="protein sequence ID" value="QBI00189.1"/>
    <property type="molecule type" value="Genomic_DNA"/>
</dbReference>
<keyword evidence="7" id="KW-0969">Cilium</keyword>
<dbReference type="RefSeq" id="WP_131144332.1">
    <property type="nucleotide sequence ID" value="NZ_BMWV01000020.1"/>
</dbReference>
<dbReference type="EMBL" id="BMWV01000020">
    <property type="protein sequence ID" value="GGY66516.1"/>
    <property type="molecule type" value="Genomic_DNA"/>
</dbReference>
<dbReference type="GO" id="GO:0005576">
    <property type="term" value="C:extracellular region"/>
    <property type="evidence" value="ECO:0007669"/>
    <property type="project" value="UniProtKB-SubCell"/>
</dbReference>
<keyword evidence="7" id="KW-0966">Cell projection</keyword>
<dbReference type="Proteomes" id="UP000292307">
    <property type="component" value="Chromosome"/>
</dbReference>
<evidence type="ECO:0000313" key="10">
    <source>
        <dbReference type="Proteomes" id="UP000628442"/>
    </source>
</evidence>
<dbReference type="PANTHER" id="PTHR42792:SF1">
    <property type="entry name" value="FLAGELLAR HOOK-ASSOCIATED PROTEIN 3"/>
    <property type="match status" value="1"/>
</dbReference>
<dbReference type="Pfam" id="PF00669">
    <property type="entry name" value="Flagellin_N"/>
    <property type="match status" value="1"/>
</dbReference>
<reference evidence="7" key="3">
    <citation type="submission" date="2022-12" db="EMBL/GenBank/DDBJ databases">
        <authorList>
            <person name="Sun Q."/>
            <person name="Kim S."/>
        </authorList>
    </citation>
    <scope>NUCLEOTIDE SEQUENCE</scope>
    <source>
        <strain evidence="7">KCTC 12343</strain>
    </source>
</reference>
<dbReference type="InterPro" id="IPR001492">
    <property type="entry name" value="Flagellin"/>
</dbReference>
<protein>
    <submittedName>
        <fullName evidence="7">Flagellar hook-associated protein 3</fullName>
    </submittedName>
</protein>
<gene>
    <name evidence="7" type="primary">flgL</name>
    <name evidence="8" type="ORF">EYF70_04485</name>
    <name evidence="7" type="ORF">GCM10007387_55990</name>
</gene>
<dbReference type="OrthoDB" id="9768249at2"/>
<dbReference type="SUPFAM" id="SSF64518">
    <property type="entry name" value="Phase 1 flagellin"/>
    <property type="match status" value="1"/>
</dbReference>
<evidence type="ECO:0000256" key="4">
    <source>
        <dbReference type="ARBA" id="ARBA00023143"/>
    </source>
</evidence>
<accession>A0A411WU80</accession>
<dbReference type="GO" id="GO:0071973">
    <property type="term" value="P:bacterial-type flagellum-dependent cell motility"/>
    <property type="evidence" value="ECO:0007669"/>
    <property type="project" value="InterPro"/>
</dbReference>
<keyword evidence="7" id="KW-0282">Flagellum</keyword>
<evidence type="ECO:0000256" key="3">
    <source>
        <dbReference type="ARBA" id="ARBA00005709"/>
    </source>
</evidence>